<dbReference type="GO" id="GO:0005737">
    <property type="term" value="C:cytoplasm"/>
    <property type="evidence" value="ECO:0007669"/>
    <property type="project" value="TreeGrafter"/>
</dbReference>
<reference evidence="4 5" key="1">
    <citation type="submission" date="2020-02" db="EMBL/GenBank/DDBJ databases">
        <title>Draft genome sequence of Limisphaera ngatamarikiensis NGM72.4T, a thermophilic Verrucomicrobia grouped in subdivision 3.</title>
        <authorList>
            <person name="Carere C.R."/>
            <person name="Steen J."/>
            <person name="Hugenholtz P."/>
            <person name="Stott M.B."/>
        </authorList>
    </citation>
    <scope>NUCLEOTIDE SEQUENCE [LARGE SCALE GENOMIC DNA]</scope>
    <source>
        <strain evidence="4 5">NGM72.4</strain>
    </source>
</reference>
<keyword evidence="5" id="KW-1185">Reference proteome</keyword>
<dbReference type="FunFam" id="2.60.260.20:FF:000013">
    <property type="entry name" value="DnaJ subfamily B member 11"/>
    <property type="match status" value="1"/>
</dbReference>
<comment type="caution">
    <text evidence="4">The sequence shown here is derived from an EMBL/GenBank/DDBJ whole genome shotgun (WGS) entry which is preliminary data.</text>
</comment>
<organism evidence="4 5">
    <name type="scientific">Limisphaera ngatamarikiensis</name>
    <dbReference type="NCBI Taxonomy" id="1324935"/>
    <lineage>
        <taxon>Bacteria</taxon>
        <taxon>Pseudomonadati</taxon>
        <taxon>Verrucomicrobiota</taxon>
        <taxon>Verrucomicrobiia</taxon>
        <taxon>Limisphaerales</taxon>
        <taxon>Limisphaeraceae</taxon>
        <taxon>Limisphaera</taxon>
    </lineage>
</organism>
<dbReference type="PANTHER" id="PTHR43096">
    <property type="entry name" value="DNAJ HOMOLOG 1, MITOCHONDRIAL-RELATED"/>
    <property type="match status" value="1"/>
</dbReference>
<dbReference type="SUPFAM" id="SSF49493">
    <property type="entry name" value="HSP40/DnaJ peptide-binding domain"/>
    <property type="match status" value="2"/>
</dbReference>
<dbReference type="PROSITE" id="PS00636">
    <property type="entry name" value="DNAJ_1"/>
    <property type="match status" value="1"/>
</dbReference>
<evidence type="ECO:0000313" key="4">
    <source>
        <dbReference type="EMBL" id="NGO38283.1"/>
    </source>
</evidence>
<accession>A0A6M1RKV6</accession>
<keyword evidence="1" id="KW-0143">Chaperone</keyword>
<dbReference type="AlphaFoldDB" id="A0A6M1RKV6"/>
<gene>
    <name evidence="4" type="ORF">G4L39_02585</name>
</gene>
<evidence type="ECO:0000256" key="1">
    <source>
        <dbReference type="ARBA" id="ARBA00023186"/>
    </source>
</evidence>
<dbReference type="InterPro" id="IPR018253">
    <property type="entry name" value="DnaJ_domain_CS"/>
</dbReference>
<evidence type="ECO:0000256" key="2">
    <source>
        <dbReference type="SAM" id="MobiDB-lite"/>
    </source>
</evidence>
<dbReference type="SMART" id="SM00271">
    <property type="entry name" value="DnaJ"/>
    <property type="match status" value="1"/>
</dbReference>
<dbReference type="InterPro" id="IPR002939">
    <property type="entry name" value="DnaJ_C"/>
</dbReference>
<dbReference type="InterPro" id="IPR008971">
    <property type="entry name" value="HSP40/DnaJ_pept-bd"/>
</dbReference>
<dbReference type="CDD" id="cd10747">
    <property type="entry name" value="DnaJ_C"/>
    <property type="match status" value="1"/>
</dbReference>
<dbReference type="Gene3D" id="1.10.287.110">
    <property type="entry name" value="DnaJ domain"/>
    <property type="match status" value="1"/>
</dbReference>
<protein>
    <submittedName>
        <fullName evidence="4">J domain-containing protein</fullName>
    </submittedName>
</protein>
<evidence type="ECO:0000259" key="3">
    <source>
        <dbReference type="PROSITE" id="PS50076"/>
    </source>
</evidence>
<dbReference type="InterPro" id="IPR036869">
    <property type="entry name" value="J_dom_sf"/>
</dbReference>
<dbReference type="RefSeq" id="WP_165105672.1">
    <property type="nucleotide sequence ID" value="NZ_JAAKYA010000014.1"/>
</dbReference>
<dbReference type="PRINTS" id="PR00625">
    <property type="entry name" value="JDOMAIN"/>
</dbReference>
<dbReference type="Gene3D" id="2.60.260.20">
    <property type="entry name" value="Urease metallochaperone UreE, N-terminal domain"/>
    <property type="match status" value="2"/>
</dbReference>
<evidence type="ECO:0000313" key="5">
    <source>
        <dbReference type="Proteomes" id="UP000477311"/>
    </source>
</evidence>
<dbReference type="GO" id="GO:0051082">
    <property type="term" value="F:unfolded protein binding"/>
    <property type="evidence" value="ECO:0007669"/>
    <property type="project" value="InterPro"/>
</dbReference>
<dbReference type="InterPro" id="IPR001623">
    <property type="entry name" value="DnaJ_domain"/>
</dbReference>
<dbReference type="PANTHER" id="PTHR43096:SF52">
    <property type="entry name" value="DNAJ HOMOLOG 1, MITOCHONDRIAL-RELATED"/>
    <property type="match status" value="1"/>
</dbReference>
<dbReference type="Proteomes" id="UP000477311">
    <property type="component" value="Unassembled WGS sequence"/>
</dbReference>
<dbReference type="CDD" id="cd06257">
    <property type="entry name" value="DnaJ"/>
    <property type="match status" value="1"/>
</dbReference>
<name>A0A6M1RKV6_9BACT</name>
<proteinExistence type="predicted"/>
<dbReference type="EMBL" id="JAAKYA010000014">
    <property type="protein sequence ID" value="NGO38283.1"/>
    <property type="molecule type" value="Genomic_DNA"/>
</dbReference>
<dbReference type="Pfam" id="PF00226">
    <property type="entry name" value="DnaJ"/>
    <property type="match status" value="1"/>
</dbReference>
<dbReference type="GO" id="GO:0042026">
    <property type="term" value="P:protein refolding"/>
    <property type="evidence" value="ECO:0007669"/>
    <property type="project" value="TreeGrafter"/>
</dbReference>
<dbReference type="Pfam" id="PF01556">
    <property type="entry name" value="DnaJ_C"/>
    <property type="match status" value="1"/>
</dbReference>
<sequence length="335" mass="37182">MPVEFKDYYAILGVPETASEEEIKKAFRKLARQFHPDVAADKKVAEEKFKEINEAYEVLSDPEKRRRYDALRAYGGRAGEPFTAPPGWESRRWTSPDGTSHFEFHFGGTGFSDFFEHFFGGGRFHGFEPWTEEGLESGEGFSGRTFSRRGADVEGDILVTLDEVFHGSVRTVTLQRVNPRTGQSETHTFKVRIPPGVQEGQLIRVPGKGGEGQAGGPPGDLYLRVRLAAHPDFRVRGSDLYYDLALAPWEAVLGCTVTIPLPDGPVTIRVPPGTGSGRQLRVRGRGLPRGSSGERGDLYAVVTVQVPDPSDLSPEERQLWERLGQVSRFQPRNPA</sequence>
<feature type="domain" description="J" evidence="3">
    <location>
        <begin position="7"/>
        <end position="72"/>
    </location>
</feature>
<dbReference type="SUPFAM" id="SSF46565">
    <property type="entry name" value="Chaperone J-domain"/>
    <property type="match status" value="1"/>
</dbReference>
<feature type="region of interest" description="Disordered" evidence="2">
    <location>
        <begin position="272"/>
        <end position="294"/>
    </location>
</feature>
<dbReference type="PROSITE" id="PS50076">
    <property type="entry name" value="DNAJ_2"/>
    <property type="match status" value="1"/>
</dbReference>